<organism evidence="1 2">
    <name type="scientific">Rhamnusium bicolor</name>
    <dbReference type="NCBI Taxonomy" id="1586634"/>
    <lineage>
        <taxon>Eukaryota</taxon>
        <taxon>Metazoa</taxon>
        <taxon>Ecdysozoa</taxon>
        <taxon>Arthropoda</taxon>
        <taxon>Hexapoda</taxon>
        <taxon>Insecta</taxon>
        <taxon>Pterygota</taxon>
        <taxon>Neoptera</taxon>
        <taxon>Endopterygota</taxon>
        <taxon>Coleoptera</taxon>
        <taxon>Polyphaga</taxon>
        <taxon>Cucujiformia</taxon>
        <taxon>Chrysomeloidea</taxon>
        <taxon>Cerambycidae</taxon>
        <taxon>Lepturinae</taxon>
        <taxon>Rhagiini</taxon>
        <taxon>Rhamnusium</taxon>
    </lineage>
</organism>
<sequence>MLEFRPVNTLKIYEQKLELILKELITHCIDNSILIAKKSDSRMNLSCESALQFIISDRIKTISKNHYHSCSVLRFSTCIWNNESTVTNSQSYQNGYWWDYWDCT</sequence>
<dbReference type="AlphaFoldDB" id="A0AAV8XQI8"/>
<keyword evidence="2" id="KW-1185">Reference proteome</keyword>
<name>A0AAV8XQI8_9CUCU</name>
<dbReference type="EMBL" id="JANEYF010002974">
    <property type="protein sequence ID" value="KAJ8940520.1"/>
    <property type="molecule type" value="Genomic_DNA"/>
</dbReference>
<evidence type="ECO:0000313" key="1">
    <source>
        <dbReference type="EMBL" id="KAJ8940520.1"/>
    </source>
</evidence>
<proteinExistence type="predicted"/>
<protein>
    <submittedName>
        <fullName evidence="1">Uncharacterized protein</fullName>
    </submittedName>
</protein>
<evidence type="ECO:0000313" key="2">
    <source>
        <dbReference type="Proteomes" id="UP001162156"/>
    </source>
</evidence>
<gene>
    <name evidence="1" type="ORF">NQ314_010681</name>
</gene>
<reference evidence="1" key="1">
    <citation type="journal article" date="2023" name="Insect Mol. Biol.">
        <title>Genome sequencing provides insights into the evolution of gene families encoding plant cell wall-degrading enzymes in longhorned beetles.</title>
        <authorList>
            <person name="Shin N.R."/>
            <person name="Okamura Y."/>
            <person name="Kirsch R."/>
            <person name="Pauchet Y."/>
        </authorList>
    </citation>
    <scope>NUCLEOTIDE SEQUENCE</scope>
    <source>
        <strain evidence="1">RBIC_L_NR</strain>
    </source>
</reference>
<dbReference type="Proteomes" id="UP001162156">
    <property type="component" value="Unassembled WGS sequence"/>
</dbReference>
<comment type="caution">
    <text evidence="1">The sequence shown here is derived from an EMBL/GenBank/DDBJ whole genome shotgun (WGS) entry which is preliminary data.</text>
</comment>
<accession>A0AAV8XQI8</accession>